<name>A0A4S8MXS4_DENBC</name>
<dbReference type="InterPro" id="IPR011722">
    <property type="entry name" value="Hemimethylated_DNA-bd_dom"/>
</dbReference>
<dbReference type="PANTHER" id="PTHR31350">
    <property type="entry name" value="SI:DKEY-261L7.2"/>
    <property type="match status" value="1"/>
</dbReference>
<feature type="non-terminal residue" evidence="2">
    <location>
        <position position="607"/>
    </location>
</feature>
<dbReference type="NCBIfam" id="TIGR02097">
    <property type="entry name" value="yccV"/>
    <property type="match status" value="1"/>
</dbReference>
<reference evidence="2 3" key="1">
    <citation type="journal article" date="2019" name="Nat. Ecol. Evol.">
        <title>Megaphylogeny resolves global patterns of mushroom evolution.</title>
        <authorList>
            <person name="Varga T."/>
            <person name="Krizsan K."/>
            <person name="Foldi C."/>
            <person name="Dima B."/>
            <person name="Sanchez-Garcia M."/>
            <person name="Sanchez-Ramirez S."/>
            <person name="Szollosi G.J."/>
            <person name="Szarkandi J.G."/>
            <person name="Papp V."/>
            <person name="Albert L."/>
            <person name="Andreopoulos W."/>
            <person name="Angelini C."/>
            <person name="Antonin V."/>
            <person name="Barry K.W."/>
            <person name="Bougher N.L."/>
            <person name="Buchanan P."/>
            <person name="Buyck B."/>
            <person name="Bense V."/>
            <person name="Catcheside P."/>
            <person name="Chovatia M."/>
            <person name="Cooper J."/>
            <person name="Damon W."/>
            <person name="Desjardin D."/>
            <person name="Finy P."/>
            <person name="Geml J."/>
            <person name="Haridas S."/>
            <person name="Hughes K."/>
            <person name="Justo A."/>
            <person name="Karasinski D."/>
            <person name="Kautmanova I."/>
            <person name="Kiss B."/>
            <person name="Kocsube S."/>
            <person name="Kotiranta H."/>
            <person name="LaButti K.M."/>
            <person name="Lechner B.E."/>
            <person name="Liimatainen K."/>
            <person name="Lipzen A."/>
            <person name="Lukacs Z."/>
            <person name="Mihaltcheva S."/>
            <person name="Morgado L.N."/>
            <person name="Niskanen T."/>
            <person name="Noordeloos M.E."/>
            <person name="Ohm R.A."/>
            <person name="Ortiz-Santana B."/>
            <person name="Ovrebo C."/>
            <person name="Racz N."/>
            <person name="Riley R."/>
            <person name="Savchenko A."/>
            <person name="Shiryaev A."/>
            <person name="Soop K."/>
            <person name="Spirin V."/>
            <person name="Szebenyi C."/>
            <person name="Tomsovsky M."/>
            <person name="Tulloss R.E."/>
            <person name="Uehling J."/>
            <person name="Grigoriev I.V."/>
            <person name="Vagvolgyi C."/>
            <person name="Papp T."/>
            <person name="Martin F.M."/>
            <person name="Miettinen O."/>
            <person name="Hibbett D.S."/>
            <person name="Nagy L.G."/>
        </authorList>
    </citation>
    <scope>NUCLEOTIDE SEQUENCE [LARGE SCALE GENOMIC DNA]</scope>
    <source>
        <strain evidence="2 3">CBS 962.96</strain>
    </source>
</reference>
<dbReference type="OrthoDB" id="28868at2759"/>
<dbReference type="Gene3D" id="2.30.30.390">
    <property type="entry name" value="Hemimethylated DNA-binding domain"/>
    <property type="match status" value="1"/>
</dbReference>
<organism evidence="2 3">
    <name type="scientific">Dendrothele bispora (strain CBS 962.96)</name>
    <dbReference type="NCBI Taxonomy" id="1314807"/>
    <lineage>
        <taxon>Eukaryota</taxon>
        <taxon>Fungi</taxon>
        <taxon>Dikarya</taxon>
        <taxon>Basidiomycota</taxon>
        <taxon>Agaricomycotina</taxon>
        <taxon>Agaricomycetes</taxon>
        <taxon>Agaricomycetidae</taxon>
        <taxon>Agaricales</taxon>
        <taxon>Agaricales incertae sedis</taxon>
        <taxon>Dendrothele</taxon>
    </lineage>
</organism>
<dbReference type="InterPro" id="IPR036623">
    <property type="entry name" value="Hemimethylated_DNA-bd_sf"/>
</dbReference>
<dbReference type="SUPFAM" id="SSF81383">
    <property type="entry name" value="F-box domain"/>
    <property type="match status" value="1"/>
</dbReference>
<accession>A0A4S8MXS4</accession>
<proteinExistence type="predicted"/>
<dbReference type="InterPro" id="IPR001810">
    <property type="entry name" value="F-box_dom"/>
</dbReference>
<evidence type="ECO:0000313" key="3">
    <source>
        <dbReference type="Proteomes" id="UP000297245"/>
    </source>
</evidence>
<gene>
    <name evidence="2" type="ORF">K435DRAFT_772432</name>
</gene>
<evidence type="ECO:0000313" key="2">
    <source>
        <dbReference type="EMBL" id="THV07529.1"/>
    </source>
</evidence>
<dbReference type="InterPro" id="IPR032698">
    <property type="entry name" value="SirB1_N"/>
</dbReference>
<protein>
    <recommendedName>
        <fullName evidence="1">Hemimethylated DNA-binding domain-containing protein</fullName>
    </recommendedName>
</protein>
<feature type="domain" description="Hemimethylated DNA-binding" evidence="1">
    <location>
        <begin position="467"/>
        <end position="558"/>
    </location>
</feature>
<dbReference type="EMBL" id="ML179037">
    <property type="protein sequence ID" value="THV07529.1"/>
    <property type="molecule type" value="Genomic_DNA"/>
</dbReference>
<dbReference type="Proteomes" id="UP000297245">
    <property type="component" value="Unassembled WGS sequence"/>
</dbReference>
<dbReference type="SMART" id="SM00992">
    <property type="entry name" value="YccV-like"/>
    <property type="match status" value="1"/>
</dbReference>
<dbReference type="Gene3D" id="1.20.1280.50">
    <property type="match status" value="1"/>
</dbReference>
<dbReference type="AlphaFoldDB" id="A0A4S8MXS4"/>
<keyword evidence="3" id="KW-1185">Reference proteome</keyword>
<dbReference type="Pfam" id="PF13369">
    <property type="entry name" value="Transglut_core2"/>
    <property type="match status" value="1"/>
</dbReference>
<dbReference type="Pfam" id="PF08755">
    <property type="entry name" value="YccV-like"/>
    <property type="match status" value="1"/>
</dbReference>
<dbReference type="Pfam" id="PF12937">
    <property type="entry name" value="F-box-like"/>
    <property type="match status" value="1"/>
</dbReference>
<dbReference type="InterPro" id="IPR036047">
    <property type="entry name" value="F-box-like_dom_sf"/>
</dbReference>
<dbReference type="PANTHER" id="PTHR31350:SF27">
    <property type="entry name" value="HEMIMETHYLATED DNA-BINDING DOMAIN-CONTAINING PROTEIN"/>
    <property type="match status" value="1"/>
</dbReference>
<sequence length="607" mass="68755">MIPPLPADVLISIIEQLPASRDFEGEISAQTLARCARVNTTFRNIISTPSLWETHHKVRYIYNDERAELQRQTQFGDNWRLRYSARRTIDRNCLVLLDKVIEKRQGRCDHATAIATNCLDAWDVLDIEAGKYKRPLVFCNVNEQPDLSLTKEFWATALNKAILRTYAVRLWGSLNLEGSDAVSFVDAMSATSCFLGRGPKETSSLLNALTIQCKEYLQAKKYPTNPDDPNYSLIDLCTQICEFLRSQDFGAVEAPNFHDMMNLFPHTYLTTHRRTIPLPLVHVFVSVARDLGIAASPVDFPTRVLAHISSPDPTMDDFYVDVFGSNEKAILSLREDIPVLLARQDFQLRSVEDYISPCLAPPMLLRTGRNLLASLHTTVRVPNSLSRDSILLAFSLHVLFTRRQPLISQMFSQVDALDAATFISEALIPGVDQYPIQHGLSVACQGIMEQETREAAVTHLRSEEETSIQHFVGMVFQHKKYSYIGCIYGWDPICLASDEWKSAMGIRNLTRGEEQPFYTCFCMDGSMRYVAEENIQPPFTCNREIFSRLTEVVDYLPKYFTGVIMNETWAGHPKGRFALSPEVQLSYPEDDAIGQAWLELPPAMSQV</sequence>
<dbReference type="SUPFAM" id="SSF141255">
    <property type="entry name" value="YccV-like"/>
    <property type="match status" value="1"/>
</dbReference>
<dbReference type="GO" id="GO:0003677">
    <property type="term" value="F:DNA binding"/>
    <property type="evidence" value="ECO:0007669"/>
    <property type="project" value="InterPro"/>
</dbReference>
<evidence type="ECO:0000259" key="1">
    <source>
        <dbReference type="SMART" id="SM00992"/>
    </source>
</evidence>